<dbReference type="AlphaFoldDB" id="A0A023X7F5"/>
<organism evidence="2 4">
    <name type="scientific">Rubrobacter radiotolerans</name>
    <name type="common">Arthrobacter radiotolerans</name>
    <dbReference type="NCBI Taxonomy" id="42256"/>
    <lineage>
        <taxon>Bacteria</taxon>
        <taxon>Bacillati</taxon>
        <taxon>Actinomycetota</taxon>
        <taxon>Rubrobacteria</taxon>
        <taxon>Rubrobacterales</taxon>
        <taxon>Rubrobacteraceae</taxon>
        <taxon>Rubrobacter</taxon>
    </lineage>
</organism>
<keyword evidence="1" id="KW-1133">Transmembrane helix</keyword>
<sequence length="140" mass="14669">MKAIVALLTGALFGLGLAVSGMMNPAKVLGFLDFAGDWDPTLAFVMGGAVLVTASTFWLILRRSGPIFEKRFYLPEKQDLDAKLLGGAVLFGVGWGLVGLCPGPAIVALVAQTWPILAFIGAMALGMALHHVMLGGRRAS</sequence>
<feature type="transmembrane region" description="Helical" evidence="1">
    <location>
        <begin position="82"/>
        <end position="110"/>
    </location>
</feature>
<dbReference type="RefSeq" id="WP_041339174.1">
    <property type="nucleotide sequence ID" value="NZ_CP007516.1"/>
</dbReference>
<keyword evidence="1" id="KW-0472">Membrane</keyword>
<dbReference type="KEGG" id="rrd:RradSPS_3084"/>
<gene>
    <name evidence="2" type="ORF">RradSPS_3084</name>
    <name evidence="3" type="ORF">SIL72_15860</name>
</gene>
<feature type="transmembrane region" description="Helical" evidence="1">
    <location>
        <begin position="42"/>
        <end position="61"/>
    </location>
</feature>
<protein>
    <submittedName>
        <fullName evidence="3">DUF6691 family protein</fullName>
    </submittedName>
    <submittedName>
        <fullName evidence="2">Sulfur transport</fullName>
    </submittedName>
</protein>
<reference evidence="3" key="2">
    <citation type="submission" date="2023-11" db="EMBL/GenBank/DDBJ databases">
        <title>MicrobeMod: A computational toolkit for identifying prokaryotic methylation and restriction-modification with nanopore sequencing.</title>
        <authorList>
            <person name="Crits-Christoph A."/>
            <person name="Kang S.C."/>
            <person name="Lee H."/>
            <person name="Ostrov N."/>
        </authorList>
    </citation>
    <scope>NUCLEOTIDE SEQUENCE</scope>
    <source>
        <strain evidence="3">ATCC 51242</strain>
    </source>
</reference>
<keyword evidence="4" id="KW-1185">Reference proteome</keyword>
<dbReference type="Pfam" id="PF20398">
    <property type="entry name" value="DUF6691"/>
    <property type="match status" value="1"/>
</dbReference>
<reference evidence="2 4" key="1">
    <citation type="submission" date="2014-03" db="EMBL/GenBank/DDBJ databases">
        <title>Complete genome sequence of the Radio-Resistant Rubrobacter radiotolerans RSPS-4.</title>
        <authorList>
            <person name="Egas C.C."/>
            <person name="Barroso C.C."/>
            <person name="Froufe H.J.C."/>
            <person name="Pacheco J.J."/>
            <person name="Albuquerque L.L."/>
            <person name="da Costa M.M.S."/>
        </authorList>
    </citation>
    <scope>NUCLEOTIDE SEQUENCE [LARGE SCALE GENOMIC DNA]</scope>
    <source>
        <strain evidence="2 4">RSPS-4</strain>
        <plasmid evidence="2 4">2</plasmid>
    </source>
</reference>
<dbReference type="Proteomes" id="UP000025229">
    <property type="component" value="Plasmid 2"/>
</dbReference>
<geneLocation type="plasmid" evidence="2">
    <name>2</name>
</geneLocation>
<keyword evidence="1" id="KW-0812">Transmembrane</keyword>
<name>A0A023X7F5_RUBRA</name>
<evidence type="ECO:0000313" key="2">
    <source>
        <dbReference type="EMBL" id="AHY48367.1"/>
    </source>
</evidence>
<dbReference type="InterPro" id="IPR046513">
    <property type="entry name" value="DUF6691"/>
</dbReference>
<accession>A0A023X7F5</accession>
<dbReference type="EMBL" id="JAWXXX010000003">
    <property type="protein sequence ID" value="MDX5895504.1"/>
    <property type="molecule type" value="Genomic_DNA"/>
</dbReference>
<dbReference type="Proteomes" id="UP001281130">
    <property type="component" value="Unassembled WGS sequence"/>
</dbReference>
<evidence type="ECO:0000313" key="3">
    <source>
        <dbReference type="EMBL" id="MDX5895504.1"/>
    </source>
</evidence>
<evidence type="ECO:0000256" key="1">
    <source>
        <dbReference type="SAM" id="Phobius"/>
    </source>
</evidence>
<evidence type="ECO:0000313" key="4">
    <source>
        <dbReference type="Proteomes" id="UP000025229"/>
    </source>
</evidence>
<keyword evidence="2" id="KW-0614">Plasmid</keyword>
<proteinExistence type="predicted"/>
<dbReference type="EMBL" id="CP007516">
    <property type="protein sequence ID" value="AHY48367.1"/>
    <property type="molecule type" value="Genomic_DNA"/>
</dbReference>
<dbReference type="OrthoDB" id="9790409at2"/>
<feature type="transmembrane region" description="Helical" evidence="1">
    <location>
        <begin position="116"/>
        <end position="134"/>
    </location>
</feature>
<dbReference type="eggNOG" id="COG2391">
    <property type="taxonomic scope" value="Bacteria"/>
</dbReference>
<dbReference type="HOGENOM" id="CLU_037802_2_1_11"/>
<dbReference type="PATRIC" id="fig|42256.3.peg.3132"/>